<evidence type="ECO:0000313" key="1">
    <source>
        <dbReference type="EMBL" id="ADV27012.1"/>
    </source>
</evidence>
<dbReference type="STRING" id="743721.Psesu_1162"/>
<dbReference type="InterPro" id="IPR048683">
    <property type="entry name" value="Sf6_terminase"/>
</dbReference>
<dbReference type="Pfam" id="PF20901">
    <property type="entry name" value="Sf6_terminase"/>
    <property type="match status" value="1"/>
</dbReference>
<dbReference type="RefSeq" id="WP_013534841.1">
    <property type="nucleotide sequence ID" value="NC_014924.1"/>
</dbReference>
<dbReference type="Proteomes" id="UP000008632">
    <property type="component" value="Chromosome"/>
</dbReference>
<dbReference type="OrthoDB" id="7573036at2"/>
<dbReference type="Gene3D" id="1.10.10.60">
    <property type="entry name" value="Homeodomain-like"/>
    <property type="match status" value="1"/>
</dbReference>
<protein>
    <submittedName>
        <fullName evidence="1">Putative phage-related protein</fullName>
    </submittedName>
</protein>
<accession>E6WS63</accession>
<gene>
    <name evidence="1" type="ordered locus">Psesu_1162</name>
</gene>
<name>E6WS63_PSEUU</name>
<proteinExistence type="predicted"/>
<organism evidence="1 2">
    <name type="scientific">Pseudoxanthomonas suwonensis (strain 11-1)</name>
    <dbReference type="NCBI Taxonomy" id="743721"/>
    <lineage>
        <taxon>Bacteria</taxon>
        <taxon>Pseudomonadati</taxon>
        <taxon>Pseudomonadota</taxon>
        <taxon>Gammaproteobacteria</taxon>
        <taxon>Lysobacterales</taxon>
        <taxon>Lysobacteraceae</taxon>
        <taxon>Pseudoxanthomonas</taxon>
    </lineage>
</organism>
<sequence length="152" mass="17306">MSTGRTPEIADEVLARLSEGEPLRAILRSDPERFPGKSQWYAWMAEDEDLAARFRQAREEGADAIAEECLEIADDARNDWMERQGEDGQGEGFQLNGEHVQRSKLRIHTRMQLLAKWFPQRYGDKVAMEHTGPGGGPVQTVTRIERRIVKAE</sequence>
<keyword evidence="2" id="KW-1185">Reference proteome</keyword>
<dbReference type="eggNOG" id="ENOG5032T8S">
    <property type="taxonomic scope" value="Bacteria"/>
</dbReference>
<dbReference type="KEGG" id="psu:Psesu_1162"/>
<evidence type="ECO:0000313" key="2">
    <source>
        <dbReference type="Proteomes" id="UP000008632"/>
    </source>
</evidence>
<dbReference type="EMBL" id="CP002446">
    <property type="protein sequence ID" value="ADV27012.1"/>
    <property type="molecule type" value="Genomic_DNA"/>
</dbReference>
<dbReference type="HOGENOM" id="CLU_123874_1_0_6"/>
<reference evidence="1 2" key="1">
    <citation type="submission" date="2011-01" db="EMBL/GenBank/DDBJ databases">
        <title>Complete sequence of Pseudoxanthomonas suwonensis 11-1.</title>
        <authorList>
            <consortium name="US DOE Joint Genome Institute"/>
            <person name="Lucas S."/>
            <person name="Copeland A."/>
            <person name="Lapidus A."/>
            <person name="Cheng J.-F."/>
            <person name="Goodwin L."/>
            <person name="Pitluck S."/>
            <person name="Teshima H."/>
            <person name="Detter J.C."/>
            <person name="Han C."/>
            <person name="Tapia R."/>
            <person name="Land M."/>
            <person name="Hauser L."/>
            <person name="Kyrpides N."/>
            <person name="Ivanova N."/>
            <person name="Ovchinnikova G."/>
            <person name="Siebers A.K."/>
            <person name="Allgaier M."/>
            <person name="Thelen M.P."/>
            <person name="Hugenholtz P."/>
            <person name="Gladden J."/>
            <person name="Woyke T."/>
        </authorList>
    </citation>
    <scope>NUCLEOTIDE SEQUENCE [LARGE SCALE GENOMIC DNA]</scope>
    <source>
        <strain evidence="2">11-1</strain>
    </source>
</reference>
<dbReference type="AlphaFoldDB" id="E6WS63"/>